<dbReference type="EMBL" id="BAABRR010000016">
    <property type="protein sequence ID" value="GAA5519968.1"/>
    <property type="molecule type" value="Genomic_DNA"/>
</dbReference>
<gene>
    <name evidence="1" type="ORF">Lsed01_02429</name>
</gene>
<sequence length="360" mass="39362">MAVDPAPTSVDIERRIVAAIRTSLPSTWRVIESKASRGSTADVDLELSVEAPGGEASRLLVEVKQAVERRDVARIADRLRGAITERSGIPMVGARYLSQSVRDALTAERIAYADATGNMRLESNSPAVFISCQGAESDPWRKGRPRGTLKGEPAARIARTLLDYDRTWRVRELIAVAGASSGATYRVLDYLQREDLVVKEGDRYAVTDWERLLRTWSADASFTTTTRTMAFIEPRGLDAFLAKLDPKPAFPVAVTGTVAAKEWAMYAPAKAAYVYVSSIQEAADAWSLRPNSVAPNVVLLEPATVGDVPFRNVTPASAGYPVAALAQVVADLLNGPGREPAEGEYLIEWMRANESRWRRE</sequence>
<protein>
    <submittedName>
        <fullName evidence="1">Uncharacterized protein</fullName>
    </submittedName>
</protein>
<accession>A0ABP9WJF2</accession>
<evidence type="ECO:0000313" key="2">
    <source>
        <dbReference type="Proteomes" id="UP001426770"/>
    </source>
</evidence>
<evidence type="ECO:0000313" key="1">
    <source>
        <dbReference type="EMBL" id="GAA5519968.1"/>
    </source>
</evidence>
<reference evidence="1 2" key="1">
    <citation type="submission" date="2024-02" db="EMBL/GenBank/DDBJ databases">
        <title>Lysinimicrobium sediminis NBRC 112286.</title>
        <authorList>
            <person name="Ichikawa N."/>
            <person name="Katano-Makiyama Y."/>
            <person name="Hidaka K."/>
        </authorList>
    </citation>
    <scope>NUCLEOTIDE SEQUENCE [LARGE SCALE GENOMIC DNA]</scope>
    <source>
        <strain evidence="1 2">NBRC 112286</strain>
    </source>
</reference>
<proteinExistence type="predicted"/>
<organism evidence="1 2">
    <name type="scientific">Demequina sediminis</name>
    <dbReference type="NCBI Taxonomy" id="1930058"/>
    <lineage>
        <taxon>Bacteria</taxon>
        <taxon>Bacillati</taxon>
        <taxon>Actinomycetota</taxon>
        <taxon>Actinomycetes</taxon>
        <taxon>Micrococcales</taxon>
        <taxon>Demequinaceae</taxon>
        <taxon>Demequina</taxon>
    </lineage>
</organism>
<dbReference type="Proteomes" id="UP001426770">
    <property type="component" value="Unassembled WGS sequence"/>
</dbReference>
<dbReference type="RefSeq" id="WP_286215124.1">
    <property type="nucleotide sequence ID" value="NZ_AP027736.1"/>
</dbReference>
<dbReference type="InterPro" id="IPR036390">
    <property type="entry name" value="WH_DNA-bd_sf"/>
</dbReference>
<keyword evidence="2" id="KW-1185">Reference proteome</keyword>
<comment type="caution">
    <text evidence="1">The sequence shown here is derived from an EMBL/GenBank/DDBJ whole genome shotgun (WGS) entry which is preliminary data.</text>
</comment>
<dbReference type="SUPFAM" id="SSF46785">
    <property type="entry name" value="Winged helix' DNA-binding domain"/>
    <property type="match status" value="1"/>
</dbReference>
<name>A0ABP9WJF2_9MICO</name>